<reference evidence="1" key="1">
    <citation type="submission" date="2021-06" db="EMBL/GenBank/DDBJ databases">
        <authorList>
            <person name="Kallberg Y."/>
            <person name="Tangrot J."/>
            <person name="Rosling A."/>
        </authorList>
    </citation>
    <scope>NUCLEOTIDE SEQUENCE</scope>
    <source>
        <strain evidence="1">IN212</strain>
    </source>
</reference>
<feature type="non-terminal residue" evidence="1">
    <location>
        <position position="1"/>
    </location>
</feature>
<organism evidence="1 2">
    <name type="scientific">Racocetra fulgida</name>
    <dbReference type="NCBI Taxonomy" id="60492"/>
    <lineage>
        <taxon>Eukaryota</taxon>
        <taxon>Fungi</taxon>
        <taxon>Fungi incertae sedis</taxon>
        <taxon>Mucoromycota</taxon>
        <taxon>Glomeromycotina</taxon>
        <taxon>Glomeromycetes</taxon>
        <taxon>Diversisporales</taxon>
        <taxon>Gigasporaceae</taxon>
        <taxon>Racocetra</taxon>
    </lineage>
</organism>
<evidence type="ECO:0000313" key="2">
    <source>
        <dbReference type="Proteomes" id="UP000789396"/>
    </source>
</evidence>
<dbReference type="OrthoDB" id="2441165at2759"/>
<dbReference type="Proteomes" id="UP000789396">
    <property type="component" value="Unassembled WGS sequence"/>
</dbReference>
<gene>
    <name evidence="1" type="ORF">RFULGI_LOCUS9242</name>
</gene>
<keyword evidence="2" id="KW-1185">Reference proteome</keyword>
<comment type="caution">
    <text evidence="1">The sequence shown here is derived from an EMBL/GenBank/DDBJ whole genome shotgun (WGS) entry which is preliminary data.</text>
</comment>
<proteinExistence type="predicted"/>
<dbReference type="EMBL" id="CAJVPZ010016184">
    <property type="protein sequence ID" value="CAG8671306.1"/>
    <property type="molecule type" value="Genomic_DNA"/>
</dbReference>
<feature type="non-terminal residue" evidence="1">
    <location>
        <position position="301"/>
    </location>
</feature>
<sequence length="301" mass="35227">LAAINFYISREYAISNTRIALTEEMNKKIKTSVISNNKSLKNNLETTNKSENNIEGNTTNSKNILELEAQRNIKDILAYVIPYLKDNGTLSSSSTIYLRISGDDLSKDWRITKTIDIINENYQNTPGHINASLFDIISIDNIVFDELHILLRITDRLWDLVLAEIKEKNIYNDLTCNVIINEMKHLHVPFLFWKDKDSGARKHTSLMGDDKIKVLRFFNLELLFSKSRAYLIRKLWSNFYNLYKAIQDKKTNPLQFKKFLLNDPNNNQKIIKGLYLPSHITSYIHAFVYHGWELLQKHQQW</sequence>
<name>A0A9N9EAZ6_9GLOM</name>
<protein>
    <submittedName>
        <fullName evidence="1">284_t:CDS:1</fullName>
    </submittedName>
</protein>
<dbReference type="AlphaFoldDB" id="A0A9N9EAZ6"/>
<evidence type="ECO:0000313" key="1">
    <source>
        <dbReference type="EMBL" id="CAG8671306.1"/>
    </source>
</evidence>
<accession>A0A9N9EAZ6</accession>